<comment type="caution">
    <text evidence="2">The sequence shown here is derived from an EMBL/GenBank/DDBJ whole genome shotgun (WGS) entry which is preliminary data.</text>
</comment>
<accession>A0A9P8CBM2</accession>
<dbReference type="EMBL" id="MU254268">
    <property type="protein sequence ID" value="KAG9241123.1"/>
    <property type="molecule type" value="Genomic_DNA"/>
</dbReference>
<keyword evidence="3" id="KW-1185">Reference proteome</keyword>
<dbReference type="Pfam" id="PF00651">
    <property type="entry name" value="BTB"/>
    <property type="match status" value="1"/>
</dbReference>
<gene>
    <name evidence="2" type="ORF">BJ878DRAFT_248651</name>
</gene>
<evidence type="ECO:0000313" key="3">
    <source>
        <dbReference type="Proteomes" id="UP000887226"/>
    </source>
</evidence>
<dbReference type="SUPFAM" id="SSF54695">
    <property type="entry name" value="POZ domain"/>
    <property type="match status" value="1"/>
</dbReference>
<evidence type="ECO:0000259" key="1">
    <source>
        <dbReference type="PROSITE" id="PS50097"/>
    </source>
</evidence>
<dbReference type="InterPro" id="IPR011333">
    <property type="entry name" value="SKP1/BTB/POZ_sf"/>
</dbReference>
<protein>
    <recommendedName>
        <fullName evidence="1">BTB domain-containing protein</fullName>
    </recommendedName>
</protein>
<dbReference type="InterPro" id="IPR000210">
    <property type="entry name" value="BTB/POZ_dom"/>
</dbReference>
<dbReference type="Proteomes" id="UP000887226">
    <property type="component" value="Unassembled WGS sequence"/>
</dbReference>
<dbReference type="PANTHER" id="PTHR47843:SF2">
    <property type="entry name" value="BTB DOMAIN-CONTAINING PROTEIN"/>
    <property type="match status" value="1"/>
</dbReference>
<dbReference type="PROSITE" id="PS50097">
    <property type="entry name" value="BTB"/>
    <property type="match status" value="1"/>
</dbReference>
<reference evidence="2" key="1">
    <citation type="journal article" date="2021" name="IMA Fungus">
        <title>Genomic characterization of three marine fungi, including Emericellopsis atlantica sp. nov. with signatures of a generalist lifestyle and marine biomass degradation.</title>
        <authorList>
            <person name="Hagestad O.C."/>
            <person name="Hou L."/>
            <person name="Andersen J.H."/>
            <person name="Hansen E.H."/>
            <person name="Altermark B."/>
            <person name="Li C."/>
            <person name="Kuhnert E."/>
            <person name="Cox R.J."/>
            <person name="Crous P.W."/>
            <person name="Spatafora J.W."/>
            <person name="Lail K."/>
            <person name="Amirebrahimi M."/>
            <person name="Lipzen A."/>
            <person name="Pangilinan J."/>
            <person name="Andreopoulos W."/>
            <person name="Hayes R.D."/>
            <person name="Ng V."/>
            <person name="Grigoriev I.V."/>
            <person name="Jackson S.A."/>
            <person name="Sutton T.D.S."/>
            <person name="Dobson A.D.W."/>
            <person name="Rama T."/>
        </authorList>
    </citation>
    <scope>NUCLEOTIDE SEQUENCE</scope>
    <source>
        <strain evidence="2">TRa3180A</strain>
    </source>
</reference>
<proteinExistence type="predicted"/>
<dbReference type="PANTHER" id="PTHR47843">
    <property type="entry name" value="BTB DOMAIN-CONTAINING PROTEIN-RELATED"/>
    <property type="match status" value="1"/>
</dbReference>
<dbReference type="Gene3D" id="3.30.710.10">
    <property type="entry name" value="Potassium Channel Kv1.1, Chain A"/>
    <property type="match status" value="1"/>
</dbReference>
<dbReference type="AlphaFoldDB" id="A0A9P8CBM2"/>
<dbReference type="OrthoDB" id="194443at2759"/>
<evidence type="ECO:0000313" key="2">
    <source>
        <dbReference type="EMBL" id="KAG9241123.1"/>
    </source>
</evidence>
<feature type="domain" description="BTB" evidence="1">
    <location>
        <begin position="13"/>
        <end position="84"/>
    </location>
</feature>
<organism evidence="2 3">
    <name type="scientific">Calycina marina</name>
    <dbReference type="NCBI Taxonomy" id="1763456"/>
    <lineage>
        <taxon>Eukaryota</taxon>
        <taxon>Fungi</taxon>
        <taxon>Dikarya</taxon>
        <taxon>Ascomycota</taxon>
        <taxon>Pezizomycotina</taxon>
        <taxon>Leotiomycetes</taxon>
        <taxon>Helotiales</taxon>
        <taxon>Pezizellaceae</taxon>
        <taxon>Calycina</taxon>
    </lineage>
</organism>
<dbReference type="CDD" id="cd18186">
    <property type="entry name" value="BTB_POZ_ZBTB_KLHL-like"/>
    <property type="match status" value="1"/>
</dbReference>
<name>A0A9P8CBM2_9HELO</name>
<sequence length="238" mass="27570">MLDRSGKPCDAHSLVTFLVGPDPNPMKFLIHKEVVCHHSEVLAAAFNSSFQEGQTQTYRIEDTTERAFKLFTQWLYSRRLMLQQPFVSDATGYEKNDQEDQEDHEDQEQFMIELDEDMSLVELWVLADKFGMPLLQNDVLDSIHLILEDPEGQLPVQTFPYIFENTTPGSLLREYTISMCVRYMEPEALNQFDENFPRDLLFGMSLKYMELKEVVDVSKDGNEDKNSNALVVSDFYAK</sequence>